<reference evidence="2" key="1">
    <citation type="journal article" date="2019" name="bioRxiv">
        <title>The Genome of the Zebra Mussel, Dreissena polymorpha: A Resource for Invasive Species Research.</title>
        <authorList>
            <person name="McCartney M.A."/>
            <person name="Auch B."/>
            <person name="Kono T."/>
            <person name="Mallez S."/>
            <person name="Zhang Y."/>
            <person name="Obille A."/>
            <person name="Becker A."/>
            <person name="Abrahante J.E."/>
            <person name="Garbe J."/>
            <person name="Badalamenti J.P."/>
            <person name="Herman A."/>
            <person name="Mangelson H."/>
            <person name="Liachko I."/>
            <person name="Sullivan S."/>
            <person name="Sone E.D."/>
            <person name="Koren S."/>
            <person name="Silverstein K.A.T."/>
            <person name="Beckman K.B."/>
            <person name="Gohl D.M."/>
        </authorList>
    </citation>
    <scope>NUCLEOTIDE SEQUENCE</scope>
    <source>
        <strain evidence="2">Duluth1</strain>
        <tissue evidence="2">Whole animal</tissue>
    </source>
</reference>
<organism evidence="2 3">
    <name type="scientific">Dreissena polymorpha</name>
    <name type="common">Zebra mussel</name>
    <name type="synonym">Mytilus polymorpha</name>
    <dbReference type="NCBI Taxonomy" id="45954"/>
    <lineage>
        <taxon>Eukaryota</taxon>
        <taxon>Metazoa</taxon>
        <taxon>Spiralia</taxon>
        <taxon>Lophotrochozoa</taxon>
        <taxon>Mollusca</taxon>
        <taxon>Bivalvia</taxon>
        <taxon>Autobranchia</taxon>
        <taxon>Heteroconchia</taxon>
        <taxon>Euheterodonta</taxon>
        <taxon>Imparidentia</taxon>
        <taxon>Neoheterodontei</taxon>
        <taxon>Myida</taxon>
        <taxon>Dreissenoidea</taxon>
        <taxon>Dreissenidae</taxon>
        <taxon>Dreissena</taxon>
    </lineage>
</organism>
<reference evidence="2" key="2">
    <citation type="submission" date="2020-11" db="EMBL/GenBank/DDBJ databases">
        <authorList>
            <person name="McCartney M.A."/>
            <person name="Auch B."/>
            <person name="Kono T."/>
            <person name="Mallez S."/>
            <person name="Becker A."/>
            <person name="Gohl D.M."/>
            <person name="Silverstein K.A.T."/>
            <person name="Koren S."/>
            <person name="Bechman K.B."/>
            <person name="Herman A."/>
            <person name="Abrahante J.E."/>
            <person name="Garbe J."/>
        </authorList>
    </citation>
    <scope>NUCLEOTIDE SEQUENCE</scope>
    <source>
        <strain evidence="2">Duluth1</strain>
        <tissue evidence="2">Whole animal</tissue>
    </source>
</reference>
<dbReference type="EMBL" id="JAIWYP010000002">
    <property type="protein sequence ID" value="KAH3869669.1"/>
    <property type="molecule type" value="Genomic_DNA"/>
</dbReference>
<accession>A0A9D4RKM7</accession>
<proteinExistence type="predicted"/>
<keyword evidence="3" id="KW-1185">Reference proteome</keyword>
<evidence type="ECO:0000313" key="3">
    <source>
        <dbReference type="Proteomes" id="UP000828390"/>
    </source>
</evidence>
<comment type="caution">
    <text evidence="2">The sequence shown here is derived from an EMBL/GenBank/DDBJ whole genome shotgun (WGS) entry which is preliminary data.</text>
</comment>
<gene>
    <name evidence="1" type="ORF">DPMN_032839</name>
    <name evidence="2" type="ORF">DPMN_032840</name>
</gene>
<dbReference type="Proteomes" id="UP000828390">
    <property type="component" value="Unassembled WGS sequence"/>
</dbReference>
<protein>
    <submittedName>
        <fullName evidence="2">Uncharacterized protein</fullName>
    </submittedName>
</protein>
<dbReference type="AlphaFoldDB" id="A0A9D4RKM7"/>
<dbReference type="EMBL" id="JAIWYP010000002">
    <property type="protein sequence ID" value="KAH3869670.1"/>
    <property type="molecule type" value="Genomic_DNA"/>
</dbReference>
<sequence>MCRSPKSDSRSPDMVLLMYVLIRCIELRERSHKADVAVIVSRITGTGIAGYAAFGVTIRISIRMPGF</sequence>
<evidence type="ECO:0000313" key="1">
    <source>
        <dbReference type="EMBL" id="KAH3869669.1"/>
    </source>
</evidence>
<evidence type="ECO:0000313" key="2">
    <source>
        <dbReference type="EMBL" id="KAH3869670.1"/>
    </source>
</evidence>
<name>A0A9D4RKM7_DREPO</name>